<dbReference type="EMBL" id="SNZE01000009">
    <property type="protein sequence ID" value="TDR31540.1"/>
    <property type="molecule type" value="Genomic_DNA"/>
</dbReference>
<protein>
    <submittedName>
        <fullName evidence="1">Uncharacterized protein</fullName>
    </submittedName>
</protein>
<sequence length="47" mass="5124">MSLNSNGVVKKENDVSVLGVMITKKAQVESAKSILFLISVRHQLVVI</sequence>
<gene>
    <name evidence="1" type="ORF">DFR44_10957</name>
</gene>
<organism evidence="1 2">
    <name type="scientific">Hydromonas duriensis</name>
    <dbReference type="NCBI Taxonomy" id="1527608"/>
    <lineage>
        <taxon>Bacteria</taxon>
        <taxon>Pseudomonadati</taxon>
        <taxon>Pseudomonadota</taxon>
        <taxon>Betaproteobacteria</taxon>
        <taxon>Burkholderiales</taxon>
        <taxon>Burkholderiaceae</taxon>
        <taxon>Hydromonas</taxon>
    </lineage>
</organism>
<proteinExistence type="predicted"/>
<evidence type="ECO:0000313" key="1">
    <source>
        <dbReference type="EMBL" id="TDR31540.1"/>
    </source>
</evidence>
<keyword evidence="2" id="KW-1185">Reference proteome</keyword>
<comment type="caution">
    <text evidence="1">The sequence shown here is derived from an EMBL/GenBank/DDBJ whole genome shotgun (WGS) entry which is preliminary data.</text>
</comment>
<dbReference type="AlphaFoldDB" id="A0A4R6Y830"/>
<accession>A0A4R6Y830</accession>
<reference evidence="1 2" key="1">
    <citation type="submission" date="2019-03" db="EMBL/GenBank/DDBJ databases">
        <title>Genomic Encyclopedia of Type Strains, Phase IV (KMG-IV): sequencing the most valuable type-strain genomes for metagenomic binning, comparative biology and taxonomic classification.</title>
        <authorList>
            <person name="Goeker M."/>
        </authorList>
    </citation>
    <scope>NUCLEOTIDE SEQUENCE [LARGE SCALE GENOMIC DNA]</scope>
    <source>
        <strain evidence="1 2">DSM 102852</strain>
    </source>
</reference>
<evidence type="ECO:0000313" key="2">
    <source>
        <dbReference type="Proteomes" id="UP000294480"/>
    </source>
</evidence>
<dbReference type="Proteomes" id="UP000294480">
    <property type="component" value="Unassembled WGS sequence"/>
</dbReference>
<name>A0A4R6Y830_9BURK</name>